<dbReference type="PROSITE" id="PS50932">
    <property type="entry name" value="HTH_LACI_2"/>
    <property type="match status" value="1"/>
</dbReference>
<keyword evidence="3" id="KW-0804">Transcription</keyword>
<dbReference type="InterPro" id="IPR028082">
    <property type="entry name" value="Peripla_BP_I"/>
</dbReference>
<evidence type="ECO:0000259" key="4">
    <source>
        <dbReference type="PROSITE" id="PS50932"/>
    </source>
</evidence>
<dbReference type="InterPro" id="IPR010982">
    <property type="entry name" value="Lambda_DNA-bd_dom_sf"/>
</dbReference>
<keyword evidence="6" id="KW-1185">Reference proteome</keyword>
<dbReference type="InterPro" id="IPR046335">
    <property type="entry name" value="LacI/GalR-like_sensor"/>
</dbReference>
<feature type="domain" description="HTH lacI-type" evidence="4">
    <location>
        <begin position="9"/>
        <end position="65"/>
    </location>
</feature>
<dbReference type="Pfam" id="PF00356">
    <property type="entry name" value="LacI"/>
    <property type="match status" value="1"/>
</dbReference>
<dbReference type="SUPFAM" id="SSF47413">
    <property type="entry name" value="lambda repressor-like DNA-binding domains"/>
    <property type="match status" value="1"/>
</dbReference>
<name>A0ABW7Q3X2_9MICO</name>
<sequence length="324" mass="33319">MPVASVDKVTSADVARLAGVSRATVSYVLNDKPGQTISESTRATVLKAAEKLGYRPNTAARRLAGGSARHVLLLAPRVPTADQLSKLSWLLTDLLAEHGIALSIAFDSGDAASLVRSARATGVDAILAMRPFEPGEQAALEAVGVSILSSTAAAMSGQEVLAAAQVEHLAARGHTRLAFARPAEEGLEFFVSGREAGARAAADAHGAEIVDSVAFEMDGSDAATIMTTWKAAGVTAVVAYNDEVGMRVLHGIRMAGLSCPDDFAVIGVDNLPVSQVSDPPLSSIEILADRYAEAIAAEVVGDAPVASASVDPGDVLRVVVRASS</sequence>
<evidence type="ECO:0000256" key="2">
    <source>
        <dbReference type="ARBA" id="ARBA00023125"/>
    </source>
</evidence>
<dbReference type="InterPro" id="IPR000843">
    <property type="entry name" value="HTH_LacI"/>
</dbReference>
<dbReference type="Pfam" id="PF13377">
    <property type="entry name" value="Peripla_BP_3"/>
    <property type="match status" value="1"/>
</dbReference>
<keyword evidence="2 5" id="KW-0238">DNA-binding</keyword>
<evidence type="ECO:0000256" key="1">
    <source>
        <dbReference type="ARBA" id="ARBA00023015"/>
    </source>
</evidence>
<keyword evidence="1" id="KW-0805">Transcription regulation</keyword>
<gene>
    <name evidence="5" type="ORF">ACH3VR_01085</name>
</gene>
<dbReference type="PANTHER" id="PTHR30146:SF153">
    <property type="entry name" value="LACTOSE OPERON REPRESSOR"/>
    <property type="match status" value="1"/>
</dbReference>
<organism evidence="5 6">
    <name type="scientific">Microbacterium alkaliflavum</name>
    <dbReference type="NCBI Taxonomy" id="3248839"/>
    <lineage>
        <taxon>Bacteria</taxon>
        <taxon>Bacillati</taxon>
        <taxon>Actinomycetota</taxon>
        <taxon>Actinomycetes</taxon>
        <taxon>Micrococcales</taxon>
        <taxon>Microbacteriaceae</taxon>
        <taxon>Microbacterium</taxon>
    </lineage>
</organism>
<dbReference type="Gene3D" id="3.40.50.2300">
    <property type="match status" value="2"/>
</dbReference>
<dbReference type="SUPFAM" id="SSF53822">
    <property type="entry name" value="Periplasmic binding protein-like I"/>
    <property type="match status" value="1"/>
</dbReference>
<comment type="caution">
    <text evidence="5">The sequence shown here is derived from an EMBL/GenBank/DDBJ whole genome shotgun (WGS) entry which is preliminary data.</text>
</comment>
<evidence type="ECO:0000313" key="5">
    <source>
        <dbReference type="EMBL" id="MFH8248947.1"/>
    </source>
</evidence>
<dbReference type="SMART" id="SM00354">
    <property type="entry name" value="HTH_LACI"/>
    <property type="match status" value="1"/>
</dbReference>
<evidence type="ECO:0000256" key="3">
    <source>
        <dbReference type="ARBA" id="ARBA00023163"/>
    </source>
</evidence>
<reference evidence="5 6" key="1">
    <citation type="submission" date="2024-09" db="EMBL/GenBank/DDBJ databases">
        <authorList>
            <person name="Pan X."/>
        </authorList>
    </citation>
    <scope>NUCLEOTIDE SEQUENCE [LARGE SCALE GENOMIC DNA]</scope>
    <source>
        <strain evidence="5 6">B2969</strain>
    </source>
</reference>
<proteinExistence type="predicted"/>
<dbReference type="Gene3D" id="1.10.260.40">
    <property type="entry name" value="lambda repressor-like DNA-binding domains"/>
    <property type="match status" value="1"/>
</dbReference>
<evidence type="ECO:0000313" key="6">
    <source>
        <dbReference type="Proteomes" id="UP001610861"/>
    </source>
</evidence>
<dbReference type="GO" id="GO:0003677">
    <property type="term" value="F:DNA binding"/>
    <property type="evidence" value="ECO:0007669"/>
    <property type="project" value="UniProtKB-KW"/>
</dbReference>
<dbReference type="Proteomes" id="UP001610861">
    <property type="component" value="Unassembled WGS sequence"/>
</dbReference>
<dbReference type="RefSeq" id="WP_396638900.1">
    <property type="nucleotide sequence ID" value="NZ_JBIQWL010000001.1"/>
</dbReference>
<dbReference type="EMBL" id="JBIQWL010000001">
    <property type="protein sequence ID" value="MFH8248947.1"/>
    <property type="molecule type" value="Genomic_DNA"/>
</dbReference>
<accession>A0ABW7Q3X2</accession>
<dbReference type="PANTHER" id="PTHR30146">
    <property type="entry name" value="LACI-RELATED TRANSCRIPTIONAL REPRESSOR"/>
    <property type="match status" value="1"/>
</dbReference>
<protein>
    <submittedName>
        <fullName evidence="5">LacI family DNA-binding transcriptional regulator</fullName>
    </submittedName>
</protein>
<dbReference type="CDD" id="cd01392">
    <property type="entry name" value="HTH_LacI"/>
    <property type="match status" value="1"/>
</dbReference>